<gene>
    <name evidence="2" type="ORF">QCA50_003676</name>
</gene>
<evidence type="ECO:0000313" key="2">
    <source>
        <dbReference type="EMBL" id="KAK7694100.1"/>
    </source>
</evidence>
<feature type="region of interest" description="Disordered" evidence="1">
    <location>
        <begin position="1"/>
        <end position="138"/>
    </location>
</feature>
<accession>A0AAW0GST2</accession>
<protein>
    <recommendedName>
        <fullName evidence="4">BZIP domain-containing protein</fullName>
    </recommendedName>
</protein>
<dbReference type="AlphaFoldDB" id="A0AAW0GST2"/>
<keyword evidence="3" id="KW-1185">Reference proteome</keyword>
<feature type="compositionally biased region" description="Polar residues" evidence="1">
    <location>
        <begin position="1"/>
        <end position="13"/>
    </location>
</feature>
<feature type="region of interest" description="Disordered" evidence="1">
    <location>
        <begin position="323"/>
        <end position="353"/>
    </location>
</feature>
<organism evidence="2 3">
    <name type="scientific">Cerrena zonata</name>
    <dbReference type="NCBI Taxonomy" id="2478898"/>
    <lineage>
        <taxon>Eukaryota</taxon>
        <taxon>Fungi</taxon>
        <taxon>Dikarya</taxon>
        <taxon>Basidiomycota</taxon>
        <taxon>Agaricomycotina</taxon>
        <taxon>Agaricomycetes</taxon>
        <taxon>Polyporales</taxon>
        <taxon>Cerrenaceae</taxon>
        <taxon>Cerrena</taxon>
    </lineage>
</organism>
<proteinExistence type="predicted"/>
<evidence type="ECO:0008006" key="4">
    <source>
        <dbReference type="Google" id="ProtNLM"/>
    </source>
</evidence>
<dbReference type="Proteomes" id="UP001385951">
    <property type="component" value="Unassembled WGS sequence"/>
</dbReference>
<dbReference type="EMBL" id="JASBNA010000003">
    <property type="protein sequence ID" value="KAK7694100.1"/>
    <property type="molecule type" value="Genomic_DNA"/>
</dbReference>
<comment type="caution">
    <text evidence="2">The sequence shown here is derived from an EMBL/GenBank/DDBJ whole genome shotgun (WGS) entry which is preliminary data.</text>
</comment>
<feature type="compositionally biased region" description="Basic and acidic residues" evidence="1">
    <location>
        <begin position="117"/>
        <end position="130"/>
    </location>
</feature>
<name>A0AAW0GST2_9APHY</name>
<evidence type="ECO:0000313" key="3">
    <source>
        <dbReference type="Proteomes" id="UP001385951"/>
    </source>
</evidence>
<feature type="compositionally biased region" description="Low complexity" evidence="1">
    <location>
        <begin position="49"/>
        <end position="74"/>
    </location>
</feature>
<feature type="compositionally biased region" description="Pro residues" evidence="1">
    <location>
        <begin position="76"/>
        <end position="103"/>
    </location>
</feature>
<feature type="region of interest" description="Disordered" evidence="1">
    <location>
        <begin position="255"/>
        <end position="276"/>
    </location>
</feature>
<evidence type="ECO:0000256" key="1">
    <source>
        <dbReference type="SAM" id="MobiDB-lite"/>
    </source>
</evidence>
<sequence>MDLSSAPMTPSTSSRKRSRENETPQQRQKREKAAERQRRKRERDRVASQQQQHQQHQHQQQQQQNHNTILQIQQGYPPPEAPVSAPPSLPPQPHTPQPQPQSAPPRNGKEGSLSPEEAARQERVRASARERQRKHRALVKQRKLRELGIDMGNDVTQHNVEDMQYHGQYQNVMAHEIPPPHMHPHPHGHPGHEPAFHQQPLGGQTFASTLLLSFSCAPLLKQHLLRNLNMTNEELASLEPIIAQAWDQWDQQRRMFGHHPHPNAPKPPDGSTDPASVAAAAAVAASYALQPDHAVPHPFVHDPNQAPNDFRSRFARSLVAPSPFRTGIVPDGSQPPPPASSPRRSLSALMGAPRERITLRLRL</sequence>
<reference evidence="2 3" key="1">
    <citation type="submission" date="2022-09" db="EMBL/GenBank/DDBJ databases">
        <authorList>
            <person name="Palmer J.M."/>
        </authorList>
    </citation>
    <scope>NUCLEOTIDE SEQUENCE [LARGE SCALE GENOMIC DNA]</scope>
    <source>
        <strain evidence="2 3">DSM 7382</strain>
    </source>
</reference>